<dbReference type="KEGG" id="sre:PTSG_08383"/>
<dbReference type="RefSeq" id="XP_004990634.1">
    <property type="nucleotide sequence ID" value="XM_004990577.1"/>
</dbReference>
<keyword evidence="2" id="KW-0812">Transmembrane</keyword>
<reference evidence="4" key="1">
    <citation type="submission" date="2009-08" db="EMBL/GenBank/DDBJ databases">
        <title>Annotation of Salpingoeca rosetta.</title>
        <authorList>
            <consortium name="The Broad Institute Genome Sequencing Platform"/>
            <person name="Russ C."/>
            <person name="Cuomo C."/>
            <person name="Burger G."/>
            <person name="Gray M.W."/>
            <person name="Holland P.W.H."/>
            <person name="King N."/>
            <person name="Lang F.B.F."/>
            <person name="Roger A.J."/>
            <person name="Ruiz-Trillo I."/>
            <person name="Young S.K."/>
            <person name="Zeng Q."/>
            <person name="Gargeya S."/>
            <person name="Alvarado L."/>
            <person name="Berlin A."/>
            <person name="Chapman S.B."/>
            <person name="Chen Z."/>
            <person name="Freedman E."/>
            <person name="Gellesch M."/>
            <person name="Goldberg J."/>
            <person name="Griggs A."/>
            <person name="Gujja S."/>
            <person name="Heilman E."/>
            <person name="Heiman D."/>
            <person name="Howarth C."/>
            <person name="Mehta T."/>
            <person name="Neiman D."/>
            <person name="Pearson M."/>
            <person name="Roberts A."/>
            <person name="Saif S."/>
            <person name="Shea T."/>
            <person name="Shenoy N."/>
            <person name="Sisk P."/>
            <person name="Stolte C."/>
            <person name="Sykes S."/>
            <person name="White J."/>
            <person name="Yandava C."/>
            <person name="Haas B."/>
            <person name="Nusbaum C."/>
            <person name="Birren B."/>
        </authorList>
    </citation>
    <scope>NUCLEOTIDE SEQUENCE [LARGE SCALE GENOMIC DNA]</scope>
    <source>
        <strain evidence="4">ATCC 50818</strain>
    </source>
</reference>
<feature type="transmembrane region" description="Helical" evidence="2">
    <location>
        <begin position="40"/>
        <end position="62"/>
    </location>
</feature>
<evidence type="ECO:0000313" key="5">
    <source>
        <dbReference type="Proteomes" id="UP000007799"/>
    </source>
</evidence>
<protein>
    <submittedName>
        <fullName evidence="4">Uncharacterized protein</fullName>
    </submittedName>
</protein>
<accession>F2UJJ1</accession>
<sequence>MPRFSRLGWRALVALALLASSVSAQTVIETQGSEVDWQFAFIVSACLAGFLFIIVVVQFIYIRISIRKHKELRTSATDTRVEEVDLNMPDAYMDVQGVSRSHNSTAHSAGAKSPVETRVDDDEDDDNDV</sequence>
<dbReference type="GeneID" id="16071193"/>
<feature type="region of interest" description="Disordered" evidence="1">
    <location>
        <begin position="99"/>
        <end position="129"/>
    </location>
</feature>
<evidence type="ECO:0000256" key="3">
    <source>
        <dbReference type="SAM" id="SignalP"/>
    </source>
</evidence>
<feature type="chain" id="PRO_5003287732" evidence="3">
    <location>
        <begin position="25"/>
        <end position="129"/>
    </location>
</feature>
<evidence type="ECO:0000256" key="2">
    <source>
        <dbReference type="SAM" id="Phobius"/>
    </source>
</evidence>
<dbReference type="EMBL" id="GL832977">
    <property type="protein sequence ID" value="EGD77290.1"/>
    <property type="molecule type" value="Genomic_DNA"/>
</dbReference>
<proteinExistence type="predicted"/>
<keyword evidence="5" id="KW-1185">Reference proteome</keyword>
<dbReference type="Proteomes" id="UP000007799">
    <property type="component" value="Unassembled WGS sequence"/>
</dbReference>
<feature type="compositionally biased region" description="Acidic residues" evidence="1">
    <location>
        <begin position="119"/>
        <end position="129"/>
    </location>
</feature>
<keyword evidence="3" id="KW-0732">Signal</keyword>
<keyword evidence="2" id="KW-1133">Transmembrane helix</keyword>
<evidence type="ECO:0000313" key="4">
    <source>
        <dbReference type="EMBL" id="EGD77290.1"/>
    </source>
</evidence>
<evidence type="ECO:0000256" key="1">
    <source>
        <dbReference type="SAM" id="MobiDB-lite"/>
    </source>
</evidence>
<dbReference type="InParanoid" id="F2UJJ1"/>
<feature type="signal peptide" evidence="3">
    <location>
        <begin position="1"/>
        <end position="24"/>
    </location>
</feature>
<organism evidence="5">
    <name type="scientific">Salpingoeca rosetta (strain ATCC 50818 / BSB-021)</name>
    <dbReference type="NCBI Taxonomy" id="946362"/>
    <lineage>
        <taxon>Eukaryota</taxon>
        <taxon>Choanoflagellata</taxon>
        <taxon>Craspedida</taxon>
        <taxon>Salpingoecidae</taxon>
        <taxon>Salpingoeca</taxon>
    </lineage>
</organism>
<name>F2UJJ1_SALR5</name>
<keyword evidence="2" id="KW-0472">Membrane</keyword>
<gene>
    <name evidence="4" type="ORF">PTSG_08383</name>
</gene>
<dbReference type="AlphaFoldDB" id="F2UJJ1"/>